<comment type="similarity">
    <text evidence="1">Belongs to the LysR transcriptional regulatory family.</text>
</comment>
<dbReference type="InterPro" id="IPR000847">
    <property type="entry name" value="LysR_HTH_N"/>
</dbReference>
<dbReference type="Pfam" id="PF00126">
    <property type="entry name" value="HTH_1"/>
    <property type="match status" value="1"/>
</dbReference>
<dbReference type="PANTHER" id="PTHR30126:SF22">
    <property type="entry name" value="HTH-TYPE TRANSCRIPTIONAL REGULATOR YHAJ-RELATED"/>
    <property type="match status" value="1"/>
</dbReference>
<gene>
    <name evidence="6" type="ORF">GCM10007924_16250</name>
</gene>
<comment type="caution">
    <text evidence="6">The sequence shown here is derived from an EMBL/GenBank/DDBJ whole genome shotgun (WGS) entry which is preliminary data.</text>
</comment>
<name>A0ABQ5U3B1_9PROT</name>
<reference evidence="6" key="1">
    <citation type="journal article" date="2014" name="Int. J. Syst. Evol. Microbiol.">
        <title>Complete genome of a new Firmicutes species belonging to the dominant human colonic microbiota ('Ruminococcus bicirculans') reveals two chromosomes and a selective capacity to utilize plant glucans.</title>
        <authorList>
            <consortium name="NISC Comparative Sequencing Program"/>
            <person name="Wegmann U."/>
            <person name="Louis P."/>
            <person name="Goesmann A."/>
            <person name="Henrissat B."/>
            <person name="Duncan S.H."/>
            <person name="Flint H.J."/>
        </authorList>
    </citation>
    <scope>NUCLEOTIDE SEQUENCE</scope>
    <source>
        <strain evidence="6">NBRC 103408</strain>
    </source>
</reference>
<evidence type="ECO:0000256" key="2">
    <source>
        <dbReference type="ARBA" id="ARBA00023015"/>
    </source>
</evidence>
<proteinExistence type="inferred from homology"/>
<organism evidence="6 7">
    <name type="scientific">Sneathiella chinensis</name>
    <dbReference type="NCBI Taxonomy" id="349750"/>
    <lineage>
        <taxon>Bacteria</taxon>
        <taxon>Pseudomonadati</taxon>
        <taxon>Pseudomonadota</taxon>
        <taxon>Alphaproteobacteria</taxon>
        <taxon>Sneathiellales</taxon>
        <taxon>Sneathiellaceae</taxon>
        <taxon>Sneathiella</taxon>
    </lineage>
</organism>
<dbReference type="Pfam" id="PF03466">
    <property type="entry name" value="LysR_substrate"/>
    <property type="match status" value="1"/>
</dbReference>
<keyword evidence="2" id="KW-0805">Transcription regulation</keyword>
<dbReference type="SUPFAM" id="SSF53850">
    <property type="entry name" value="Periplasmic binding protein-like II"/>
    <property type="match status" value="1"/>
</dbReference>
<evidence type="ECO:0000313" key="7">
    <source>
        <dbReference type="Proteomes" id="UP001161409"/>
    </source>
</evidence>
<evidence type="ECO:0000256" key="1">
    <source>
        <dbReference type="ARBA" id="ARBA00009437"/>
    </source>
</evidence>
<reference evidence="6" key="2">
    <citation type="submission" date="2023-01" db="EMBL/GenBank/DDBJ databases">
        <title>Draft genome sequence of Sneathiella chinensis strain NBRC 103408.</title>
        <authorList>
            <person name="Sun Q."/>
            <person name="Mori K."/>
        </authorList>
    </citation>
    <scope>NUCLEOTIDE SEQUENCE</scope>
    <source>
        <strain evidence="6">NBRC 103408</strain>
    </source>
</reference>
<dbReference type="CDD" id="cd05466">
    <property type="entry name" value="PBP2_LTTR_substrate"/>
    <property type="match status" value="1"/>
</dbReference>
<evidence type="ECO:0000256" key="3">
    <source>
        <dbReference type="ARBA" id="ARBA00023125"/>
    </source>
</evidence>
<dbReference type="InterPro" id="IPR005119">
    <property type="entry name" value="LysR_subst-bd"/>
</dbReference>
<dbReference type="Gene3D" id="3.40.190.290">
    <property type="match status" value="1"/>
</dbReference>
<accession>A0ABQ5U3B1</accession>
<dbReference type="InterPro" id="IPR036390">
    <property type="entry name" value="WH_DNA-bd_sf"/>
</dbReference>
<evidence type="ECO:0000313" key="6">
    <source>
        <dbReference type="EMBL" id="GLQ06404.1"/>
    </source>
</evidence>
<dbReference type="Proteomes" id="UP001161409">
    <property type="component" value="Unassembled WGS sequence"/>
</dbReference>
<keyword evidence="3" id="KW-0238">DNA-binding</keyword>
<sequence length="303" mass="34136">MRIEHLEYFVTVARHGSISGAAIELERNRSTVSMAISALEDELDATLFLRSGNSLELTPAGENILDDCHRLLSLVDTIRLRSRISSDPEQSSLSIGRDDALPEEFWRTVIRTVRQARPDLKLSLHYAGPEALSDLISEGKLDIAYFMPPEHSRIKPGLYAKVVTKIRMQMMIARNHTMARMSYVSDDDLVSLPQITYMDDTLSERFYLQDISNERIALSSFELVRDAIIDGLGWGYVPAPLALEAETGDIAMLSHGLNVTWYPYVSYSREPLSEKGLLGWINRLVYTQMSQSGILQQPDQTPT</sequence>
<feature type="domain" description="HTH lysR-type" evidence="5">
    <location>
        <begin position="1"/>
        <end position="58"/>
    </location>
</feature>
<protein>
    <submittedName>
        <fullName evidence="6">LysR family transcriptional regulator</fullName>
    </submittedName>
</protein>
<dbReference type="PROSITE" id="PS50931">
    <property type="entry name" value="HTH_LYSR"/>
    <property type="match status" value="1"/>
</dbReference>
<dbReference type="PANTHER" id="PTHR30126">
    <property type="entry name" value="HTH-TYPE TRANSCRIPTIONAL REGULATOR"/>
    <property type="match status" value="1"/>
</dbReference>
<dbReference type="InterPro" id="IPR036388">
    <property type="entry name" value="WH-like_DNA-bd_sf"/>
</dbReference>
<dbReference type="Gene3D" id="1.10.10.10">
    <property type="entry name" value="Winged helix-like DNA-binding domain superfamily/Winged helix DNA-binding domain"/>
    <property type="match status" value="1"/>
</dbReference>
<evidence type="ECO:0000256" key="4">
    <source>
        <dbReference type="ARBA" id="ARBA00023163"/>
    </source>
</evidence>
<dbReference type="EMBL" id="BSNF01000006">
    <property type="protein sequence ID" value="GLQ06404.1"/>
    <property type="molecule type" value="Genomic_DNA"/>
</dbReference>
<keyword evidence="7" id="KW-1185">Reference proteome</keyword>
<dbReference type="RefSeq" id="WP_169560450.1">
    <property type="nucleotide sequence ID" value="NZ_BSNF01000006.1"/>
</dbReference>
<evidence type="ECO:0000259" key="5">
    <source>
        <dbReference type="PROSITE" id="PS50931"/>
    </source>
</evidence>
<dbReference type="SUPFAM" id="SSF46785">
    <property type="entry name" value="Winged helix' DNA-binding domain"/>
    <property type="match status" value="1"/>
</dbReference>
<keyword evidence="4" id="KW-0804">Transcription</keyword>